<comment type="cofactor">
    <cofactor evidence="2">
        <name>Mg(2+)</name>
        <dbReference type="ChEBI" id="CHEBI:18420"/>
    </cofactor>
</comment>
<keyword evidence="4" id="KW-1185">Reference proteome</keyword>
<dbReference type="SUPFAM" id="SSF56655">
    <property type="entry name" value="Carbohydrate phosphatase"/>
    <property type="match status" value="1"/>
</dbReference>
<dbReference type="EMBL" id="WVTD01000010">
    <property type="protein sequence ID" value="MYL98815.1"/>
    <property type="molecule type" value="Genomic_DNA"/>
</dbReference>
<dbReference type="Pfam" id="PF00459">
    <property type="entry name" value="Inositol_P"/>
    <property type="match status" value="1"/>
</dbReference>
<dbReference type="PANTHER" id="PTHR20854:SF4">
    <property type="entry name" value="INOSITOL-1-MONOPHOSPHATASE-RELATED"/>
    <property type="match status" value="1"/>
</dbReference>
<dbReference type="PANTHER" id="PTHR20854">
    <property type="entry name" value="INOSITOL MONOPHOSPHATASE"/>
    <property type="match status" value="1"/>
</dbReference>
<dbReference type="AlphaFoldDB" id="A0A7X4K830"/>
<gene>
    <name evidence="3" type="ORF">GR702_13690</name>
</gene>
<comment type="similarity">
    <text evidence="1">Belongs to the inositol monophosphatase superfamily.</text>
</comment>
<proteinExistence type="inferred from homology"/>
<dbReference type="RefSeq" id="WP_160986457.1">
    <property type="nucleotide sequence ID" value="NZ_WVTD01000010.1"/>
</dbReference>
<organism evidence="3 4">
    <name type="scientific">Novosphingobium silvae</name>
    <dbReference type="NCBI Taxonomy" id="2692619"/>
    <lineage>
        <taxon>Bacteria</taxon>
        <taxon>Pseudomonadati</taxon>
        <taxon>Pseudomonadota</taxon>
        <taxon>Alphaproteobacteria</taxon>
        <taxon>Sphingomonadales</taxon>
        <taxon>Sphingomonadaceae</taxon>
        <taxon>Novosphingobium</taxon>
    </lineage>
</organism>
<feature type="binding site" evidence="2">
    <location>
        <position position="93"/>
    </location>
    <ligand>
        <name>Mg(2+)</name>
        <dbReference type="ChEBI" id="CHEBI:18420"/>
        <label>2</label>
    </ligand>
</feature>
<dbReference type="Gene3D" id="3.40.190.80">
    <property type="match status" value="1"/>
</dbReference>
<dbReference type="GO" id="GO:0006020">
    <property type="term" value="P:inositol metabolic process"/>
    <property type="evidence" value="ECO:0007669"/>
    <property type="project" value="TreeGrafter"/>
</dbReference>
<feature type="binding site" evidence="2">
    <location>
        <position position="215"/>
    </location>
    <ligand>
        <name>Mg(2+)</name>
        <dbReference type="ChEBI" id="CHEBI:18420"/>
        <label>1</label>
        <note>catalytic</note>
    </ligand>
</feature>
<comment type="caution">
    <text evidence="3">The sequence shown here is derived from an EMBL/GenBank/DDBJ whole genome shotgun (WGS) entry which is preliminary data.</text>
</comment>
<sequence length="277" mass="28697">MDNALDRAVENAMRESARAAIMPRFTAGKPIAADWKAAGEAVTAADRESEAILTERLSGLIPGAHVVGEEASHHDPALLGRLGEGVCWIVDPLDGTANFAAGEGPFGILVALAEEGIPVGGWILDPLTGRFCSARIGAGATIDGAPVRAGAQARTIPHIAVTRLFADPTRREALFATLSGTCDVHDSPRCAADQYPRIALGENDATLFTRTIAWDHAAGVIFLNEAGGRAARPDGSSYRCDDAQGGLIAAACPQRWNEVATLLTDAGVVLAGAAIAD</sequence>
<dbReference type="PRINTS" id="PR00377">
    <property type="entry name" value="IMPHPHTASES"/>
</dbReference>
<name>A0A7X4K830_9SPHN</name>
<feature type="binding site" evidence="2">
    <location>
        <position position="69"/>
    </location>
    <ligand>
        <name>Mg(2+)</name>
        <dbReference type="ChEBI" id="CHEBI:18420"/>
        <label>1</label>
        <note>catalytic</note>
    </ligand>
</feature>
<protein>
    <submittedName>
        <fullName evidence="3">Inositol monophosphatase</fullName>
    </submittedName>
</protein>
<dbReference type="InterPro" id="IPR000760">
    <property type="entry name" value="Inositol_monophosphatase-like"/>
</dbReference>
<feature type="binding site" evidence="2">
    <location>
        <position position="94"/>
    </location>
    <ligand>
        <name>Mg(2+)</name>
        <dbReference type="ChEBI" id="CHEBI:18420"/>
        <label>1</label>
        <note>catalytic</note>
    </ligand>
</feature>
<accession>A0A7X4K830</accession>
<keyword evidence="2" id="KW-0479">Metal-binding</keyword>
<dbReference type="Proteomes" id="UP000465810">
    <property type="component" value="Unassembled WGS sequence"/>
</dbReference>
<keyword evidence="2" id="KW-0460">Magnesium</keyword>
<reference evidence="3 4" key="1">
    <citation type="submission" date="2019-12" db="EMBL/GenBank/DDBJ databases">
        <authorList>
            <person name="Feng G."/>
            <person name="Zhu H."/>
        </authorList>
    </citation>
    <scope>NUCLEOTIDE SEQUENCE [LARGE SCALE GENOMIC DNA]</scope>
    <source>
        <strain evidence="3 4">FGD1</strain>
    </source>
</reference>
<feature type="binding site" evidence="2">
    <location>
        <position position="91"/>
    </location>
    <ligand>
        <name>Mg(2+)</name>
        <dbReference type="ChEBI" id="CHEBI:18420"/>
        <label>1</label>
        <note>catalytic</note>
    </ligand>
</feature>
<evidence type="ECO:0000256" key="2">
    <source>
        <dbReference type="PIRSR" id="PIRSR600760-2"/>
    </source>
</evidence>
<dbReference type="Gene3D" id="3.30.540.10">
    <property type="entry name" value="Fructose-1,6-Bisphosphatase, subunit A, domain 1"/>
    <property type="match status" value="1"/>
</dbReference>
<dbReference type="GO" id="GO:0008934">
    <property type="term" value="F:inositol monophosphate 1-phosphatase activity"/>
    <property type="evidence" value="ECO:0007669"/>
    <property type="project" value="TreeGrafter"/>
</dbReference>
<evidence type="ECO:0000256" key="1">
    <source>
        <dbReference type="ARBA" id="ARBA00009759"/>
    </source>
</evidence>
<dbReference type="GO" id="GO:0046872">
    <property type="term" value="F:metal ion binding"/>
    <property type="evidence" value="ECO:0007669"/>
    <property type="project" value="UniProtKB-KW"/>
</dbReference>
<evidence type="ECO:0000313" key="3">
    <source>
        <dbReference type="EMBL" id="MYL98815.1"/>
    </source>
</evidence>
<evidence type="ECO:0000313" key="4">
    <source>
        <dbReference type="Proteomes" id="UP000465810"/>
    </source>
</evidence>
<dbReference type="GO" id="GO:0007165">
    <property type="term" value="P:signal transduction"/>
    <property type="evidence" value="ECO:0007669"/>
    <property type="project" value="TreeGrafter"/>
</dbReference>